<sequence>MTFVYVTGDKDMKETLRVWLTKEVGDKSGSVINQHPVGPQIWLLKSIGPAPRWIIKNLKGIHSFRSTSLYYVFFLSKRMRDLRVTINYLKL</sequence>
<accession>A0A2Z6QPV0</accession>
<organism evidence="1 2">
    <name type="scientific">Rhizophagus clarus</name>
    <dbReference type="NCBI Taxonomy" id="94130"/>
    <lineage>
        <taxon>Eukaryota</taxon>
        <taxon>Fungi</taxon>
        <taxon>Fungi incertae sedis</taxon>
        <taxon>Mucoromycota</taxon>
        <taxon>Glomeromycotina</taxon>
        <taxon>Glomeromycetes</taxon>
        <taxon>Glomerales</taxon>
        <taxon>Glomeraceae</taxon>
        <taxon>Rhizophagus</taxon>
    </lineage>
</organism>
<dbReference type="Proteomes" id="UP000247702">
    <property type="component" value="Unassembled WGS sequence"/>
</dbReference>
<comment type="caution">
    <text evidence="1">The sequence shown here is derived from an EMBL/GenBank/DDBJ whole genome shotgun (WGS) entry which is preliminary data.</text>
</comment>
<evidence type="ECO:0000313" key="1">
    <source>
        <dbReference type="EMBL" id="GBB91545.1"/>
    </source>
</evidence>
<dbReference type="EMBL" id="BEXD01000990">
    <property type="protein sequence ID" value="GBB91545.1"/>
    <property type="molecule type" value="Genomic_DNA"/>
</dbReference>
<dbReference type="AlphaFoldDB" id="A0A2Z6QPV0"/>
<proteinExistence type="predicted"/>
<reference evidence="1 2" key="1">
    <citation type="submission" date="2017-11" db="EMBL/GenBank/DDBJ databases">
        <title>The genome of Rhizophagus clarus HR1 reveals common genetic basis of auxotrophy among arbuscular mycorrhizal fungi.</title>
        <authorList>
            <person name="Kobayashi Y."/>
        </authorList>
    </citation>
    <scope>NUCLEOTIDE SEQUENCE [LARGE SCALE GENOMIC DNA]</scope>
    <source>
        <strain evidence="1 2">HR1</strain>
    </source>
</reference>
<name>A0A2Z6QPV0_9GLOM</name>
<protein>
    <submittedName>
        <fullName evidence="1">Uncharacterized protein</fullName>
    </submittedName>
</protein>
<keyword evidence="2" id="KW-1185">Reference proteome</keyword>
<gene>
    <name evidence="1" type="ORF">RclHR1_01890019</name>
</gene>
<evidence type="ECO:0000313" key="2">
    <source>
        <dbReference type="Proteomes" id="UP000247702"/>
    </source>
</evidence>